<dbReference type="AlphaFoldDB" id="A0A1X9MME6"/>
<organism evidence="1 2">
    <name type="scientific">Halalkalibacter krulwichiae</name>
    <dbReference type="NCBI Taxonomy" id="199441"/>
    <lineage>
        <taxon>Bacteria</taxon>
        <taxon>Bacillati</taxon>
        <taxon>Bacillota</taxon>
        <taxon>Bacilli</taxon>
        <taxon>Bacillales</taxon>
        <taxon>Bacillaceae</taxon>
        <taxon>Halalkalibacter</taxon>
    </lineage>
</organism>
<dbReference type="RefSeq" id="WP_085449839.1">
    <property type="nucleotide sequence ID" value="NZ_CP020814.1"/>
</dbReference>
<name>A0A1X9MME6_9BACI</name>
<reference evidence="1 2" key="1">
    <citation type="submission" date="2017-04" db="EMBL/GenBank/DDBJ databases">
        <title>Bacillus krulwichiae AM31D Genome sequencing and assembly.</title>
        <authorList>
            <person name="Krulwich T.A."/>
            <person name="Anastor L."/>
            <person name="Ehrlich R."/>
            <person name="Ehrlich G.D."/>
            <person name="Janto B."/>
        </authorList>
    </citation>
    <scope>NUCLEOTIDE SEQUENCE [LARGE SCALE GENOMIC DNA]</scope>
    <source>
        <strain evidence="1 2">AM31D</strain>
    </source>
</reference>
<keyword evidence="2" id="KW-1185">Reference proteome</keyword>
<dbReference type="KEGG" id="bkw:BkAM31D_22010"/>
<evidence type="ECO:0000313" key="1">
    <source>
        <dbReference type="EMBL" id="ARK32312.1"/>
    </source>
</evidence>
<dbReference type="Proteomes" id="UP000193006">
    <property type="component" value="Chromosome"/>
</dbReference>
<dbReference type="EMBL" id="CP020814">
    <property type="protein sequence ID" value="ARK32312.1"/>
    <property type="molecule type" value="Genomic_DNA"/>
</dbReference>
<gene>
    <name evidence="1" type="ORF">BkAM31D_22010</name>
</gene>
<sequence>MFQFFKLFKPSNNEQVLCERRLSRIMKHLNVSYFDYNWDRSSCYISFRYQDILYKMEHCVEHANAKGAQVLRSGLDCLIELIETLEDLCHIIDRGTYKLEVWLHGMKQTTLTETAPSAFEDGPTKTKFIEKQKQQQSKYAEYGQAAPISLLSILNGES</sequence>
<evidence type="ECO:0000313" key="2">
    <source>
        <dbReference type="Proteomes" id="UP000193006"/>
    </source>
</evidence>
<accession>A0A1X9MME6</accession>
<proteinExistence type="predicted"/>
<protein>
    <submittedName>
        <fullName evidence="1">Uncharacterized protein</fullName>
    </submittedName>
</protein>